<organism evidence="1 2">
    <name type="scientific">Candidatus Mediterraneibacter quadrami</name>
    <dbReference type="NCBI Taxonomy" id="2838684"/>
    <lineage>
        <taxon>Bacteria</taxon>
        <taxon>Bacillati</taxon>
        <taxon>Bacillota</taxon>
        <taxon>Clostridia</taxon>
        <taxon>Lachnospirales</taxon>
        <taxon>Lachnospiraceae</taxon>
        <taxon>Mediterraneibacter</taxon>
    </lineage>
</organism>
<sequence length="126" mass="14136">MKETILLFNAPEKETLLRIEAALFPLHIRMKRISKENYNQPLGSLAGLKDVLPAEGSYEGPELPAPMFIFCFLSENRLNQALAALRRCGAGPFPYKAVLTPANSTWTAPDCFAEIRREHEALHPDK</sequence>
<dbReference type="Proteomes" id="UP000823909">
    <property type="component" value="Unassembled WGS sequence"/>
</dbReference>
<dbReference type="AlphaFoldDB" id="A0A9D2RFV1"/>
<name>A0A9D2RFV1_9FIRM</name>
<comment type="caution">
    <text evidence="1">The sequence shown here is derived from an EMBL/GenBank/DDBJ whole genome shotgun (WGS) entry which is preliminary data.</text>
</comment>
<reference evidence="1" key="2">
    <citation type="submission" date="2021-04" db="EMBL/GenBank/DDBJ databases">
        <authorList>
            <person name="Gilroy R."/>
        </authorList>
    </citation>
    <scope>NUCLEOTIDE SEQUENCE</scope>
    <source>
        <strain evidence="1">ChiBcec15-3976</strain>
    </source>
</reference>
<dbReference type="EMBL" id="DWUU01000025">
    <property type="protein sequence ID" value="HJD42248.1"/>
    <property type="molecule type" value="Genomic_DNA"/>
</dbReference>
<dbReference type="Pfam" id="PF12646">
    <property type="entry name" value="DUF3783"/>
    <property type="match status" value="1"/>
</dbReference>
<evidence type="ECO:0000313" key="1">
    <source>
        <dbReference type="EMBL" id="HJD42248.1"/>
    </source>
</evidence>
<accession>A0A9D2RFV1</accession>
<evidence type="ECO:0000313" key="2">
    <source>
        <dbReference type="Proteomes" id="UP000823909"/>
    </source>
</evidence>
<proteinExistence type="predicted"/>
<protein>
    <submittedName>
        <fullName evidence="1">DUF3783 domain-containing protein</fullName>
    </submittedName>
</protein>
<gene>
    <name evidence="1" type="ORF">H9910_04470</name>
</gene>
<reference evidence="1" key="1">
    <citation type="journal article" date="2021" name="PeerJ">
        <title>Extensive microbial diversity within the chicken gut microbiome revealed by metagenomics and culture.</title>
        <authorList>
            <person name="Gilroy R."/>
            <person name="Ravi A."/>
            <person name="Getino M."/>
            <person name="Pursley I."/>
            <person name="Horton D.L."/>
            <person name="Alikhan N.F."/>
            <person name="Baker D."/>
            <person name="Gharbi K."/>
            <person name="Hall N."/>
            <person name="Watson M."/>
            <person name="Adriaenssens E.M."/>
            <person name="Foster-Nyarko E."/>
            <person name="Jarju S."/>
            <person name="Secka A."/>
            <person name="Antonio M."/>
            <person name="Oren A."/>
            <person name="Chaudhuri R.R."/>
            <person name="La Ragione R."/>
            <person name="Hildebrand F."/>
            <person name="Pallen M.J."/>
        </authorList>
    </citation>
    <scope>NUCLEOTIDE SEQUENCE</scope>
    <source>
        <strain evidence="1">ChiBcec15-3976</strain>
    </source>
</reference>
<dbReference type="InterPro" id="IPR016621">
    <property type="entry name" value="UCP014543"/>
</dbReference>